<dbReference type="AlphaFoldDB" id="A0AAD6NF20"/>
<sequence>MTDIRTTGGDIKVEFDFPDATRKYRSTVETVSGNISGRLLLGAELGLKSVSGDIAVNVIGTGAEEPYLRTESSSGWTEVVVEGTSGERVVGRHTSDSGEIHARYPTSWEGEVHAKAARGDVRLEGRGLSITQDSRGLIKGQEIWAEKGDPSNGRIMARSKSSDVVVTIGQ</sequence>
<evidence type="ECO:0000313" key="3">
    <source>
        <dbReference type="Proteomes" id="UP001221413"/>
    </source>
</evidence>
<protein>
    <recommendedName>
        <fullName evidence="1">DUF4097 domain-containing protein</fullName>
    </recommendedName>
</protein>
<organism evidence="2 3">
    <name type="scientific">Drechslerella dactyloides</name>
    <name type="common">Nematode-trapping fungus</name>
    <name type="synonym">Arthrobotrys dactyloides</name>
    <dbReference type="NCBI Taxonomy" id="74499"/>
    <lineage>
        <taxon>Eukaryota</taxon>
        <taxon>Fungi</taxon>
        <taxon>Dikarya</taxon>
        <taxon>Ascomycota</taxon>
        <taxon>Pezizomycotina</taxon>
        <taxon>Orbiliomycetes</taxon>
        <taxon>Orbiliales</taxon>
        <taxon>Orbiliaceae</taxon>
        <taxon>Drechslerella</taxon>
    </lineage>
</organism>
<reference evidence="2" key="1">
    <citation type="submission" date="2023-01" db="EMBL/GenBank/DDBJ databases">
        <title>The chitinases involved in constricting ring structure development in the nematode-trapping fungus Drechslerella dactyloides.</title>
        <authorList>
            <person name="Wang R."/>
            <person name="Zhang L."/>
            <person name="Tang P."/>
            <person name="Li S."/>
            <person name="Liang L."/>
        </authorList>
    </citation>
    <scope>NUCLEOTIDE SEQUENCE</scope>
    <source>
        <strain evidence="2">YMF1.00031</strain>
    </source>
</reference>
<dbReference type="EMBL" id="JAQGDS010000019">
    <property type="protein sequence ID" value="KAJ6255805.1"/>
    <property type="molecule type" value="Genomic_DNA"/>
</dbReference>
<comment type="caution">
    <text evidence="2">The sequence shown here is derived from an EMBL/GenBank/DDBJ whole genome shotgun (WGS) entry which is preliminary data.</text>
</comment>
<gene>
    <name evidence="2" type="ORF">Dda_9415</name>
</gene>
<name>A0AAD6NF20_DREDA</name>
<evidence type="ECO:0000259" key="1">
    <source>
        <dbReference type="Pfam" id="PF13349"/>
    </source>
</evidence>
<dbReference type="Pfam" id="PF13349">
    <property type="entry name" value="DUF4097"/>
    <property type="match status" value="1"/>
</dbReference>
<accession>A0AAD6NF20</accession>
<evidence type="ECO:0000313" key="2">
    <source>
        <dbReference type="EMBL" id="KAJ6255805.1"/>
    </source>
</evidence>
<proteinExistence type="predicted"/>
<dbReference type="InterPro" id="IPR025164">
    <property type="entry name" value="Toastrack_DUF4097"/>
</dbReference>
<feature type="domain" description="DUF4097" evidence="1">
    <location>
        <begin position="4"/>
        <end position="126"/>
    </location>
</feature>
<keyword evidence="3" id="KW-1185">Reference proteome</keyword>
<dbReference type="Proteomes" id="UP001221413">
    <property type="component" value="Unassembled WGS sequence"/>
</dbReference>